<keyword evidence="12" id="KW-1185">Reference proteome</keyword>
<feature type="domain" description="Histidine kinase" evidence="9">
    <location>
        <begin position="431"/>
        <end position="656"/>
    </location>
</feature>
<keyword evidence="5" id="KW-0418">Kinase</keyword>
<dbReference type="Pfam" id="PF02518">
    <property type="entry name" value="HATPase_c"/>
    <property type="match status" value="1"/>
</dbReference>
<dbReference type="Gene3D" id="3.30.450.20">
    <property type="entry name" value="PAS domain"/>
    <property type="match status" value="1"/>
</dbReference>
<dbReference type="Pfam" id="PF00072">
    <property type="entry name" value="Response_reg"/>
    <property type="match status" value="1"/>
</dbReference>
<evidence type="ECO:0000313" key="12">
    <source>
        <dbReference type="Proteomes" id="UP000657421"/>
    </source>
</evidence>
<dbReference type="SUPFAM" id="SSF55874">
    <property type="entry name" value="ATPase domain of HSP90 chaperone/DNA topoisomerase II/histidine kinase"/>
    <property type="match status" value="1"/>
</dbReference>
<keyword evidence="5" id="KW-0808">Transferase</keyword>
<evidence type="ECO:0000256" key="8">
    <source>
        <dbReference type="PROSITE-ProRule" id="PRU00169"/>
    </source>
</evidence>
<protein>
    <recommendedName>
        <fullName evidence="3">Stage 0 sporulation protein A homolog</fullName>
        <ecNumber evidence="2">2.7.13.3</ecNumber>
    </recommendedName>
</protein>
<dbReference type="EMBL" id="JACRSZ010000001">
    <property type="protein sequence ID" value="MBC8571508.1"/>
    <property type="molecule type" value="Genomic_DNA"/>
</dbReference>
<dbReference type="PANTHER" id="PTHR45339:SF1">
    <property type="entry name" value="HYBRID SIGNAL TRANSDUCTION HISTIDINE KINASE J"/>
    <property type="match status" value="1"/>
</dbReference>
<evidence type="ECO:0000256" key="1">
    <source>
        <dbReference type="ARBA" id="ARBA00000085"/>
    </source>
</evidence>
<dbReference type="PANTHER" id="PTHR45339">
    <property type="entry name" value="HYBRID SIGNAL TRANSDUCTION HISTIDINE KINASE J"/>
    <property type="match status" value="1"/>
</dbReference>
<name>A0ABR7N533_9FIRM</name>
<dbReference type="SUPFAM" id="SSF47384">
    <property type="entry name" value="Homodimeric domain of signal transducing histidine kinase"/>
    <property type="match status" value="1"/>
</dbReference>
<dbReference type="InterPro" id="IPR036097">
    <property type="entry name" value="HisK_dim/P_sf"/>
</dbReference>
<dbReference type="RefSeq" id="WP_249306247.1">
    <property type="nucleotide sequence ID" value="NZ_JACRSZ010000001.1"/>
</dbReference>
<feature type="domain" description="Response regulatory" evidence="10">
    <location>
        <begin position="677"/>
        <end position="798"/>
    </location>
</feature>
<dbReference type="InterPro" id="IPR036890">
    <property type="entry name" value="HATPase_C_sf"/>
</dbReference>
<feature type="modified residue" description="4-aspartylphosphate" evidence="8">
    <location>
        <position position="729"/>
    </location>
</feature>
<evidence type="ECO:0000259" key="10">
    <source>
        <dbReference type="PROSITE" id="PS50110"/>
    </source>
</evidence>
<comment type="caution">
    <text evidence="11">The sequence shown here is derived from an EMBL/GenBank/DDBJ whole genome shotgun (WGS) entry which is preliminary data.</text>
</comment>
<dbReference type="CDD" id="cd00130">
    <property type="entry name" value="PAS"/>
    <property type="match status" value="1"/>
</dbReference>
<evidence type="ECO:0000256" key="2">
    <source>
        <dbReference type="ARBA" id="ARBA00012438"/>
    </source>
</evidence>
<dbReference type="EC" id="2.7.13.3" evidence="2"/>
<dbReference type="Gene3D" id="3.40.50.2300">
    <property type="match status" value="1"/>
</dbReference>
<gene>
    <name evidence="11" type="ORF">H8716_00150</name>
</gene>
<proteinExistence type="predicted"/>
<evidence type="ECO:0000313" key="11">
    <source>
        <dbReference type="EMBL" id="MBC8571508.1"/>
    </source>
</evidence>
<dbReference type="Pfam" id="PF00512">
    <property type="entry name" value="HisKA"/>
    <property type="match status" value="1"/>
</dbReference>
<dbReference type="PRINTS" id="PR00344">
    <property type="entry name" value="BCTRLSENSOR"/>
</dbReference>
<dbReference type="SUPFAM" id="SSF52172">
    <property type="entry name" value="CheY-like"/>
    <property type="match status" value="1"/>
</dbReference>
<comment type="catalytic activity">
    <reaction evidence="1">
        <text>ATP + protein L-histidine = ADP + protein N-phospho-L-histidine.</text>
        <dbReference type="EC" id="2.7.13.3"/>
    </reaction>
</comment>
<dbReference type="InterPro" id="IPR035965">
    <property type="entry name" value="PAS-like_dom_sf"/>
</dbReference>
<dbReference type="SUPFAM" id="SSF55785">
    <property type="entry name" value="PYP-like sensor domain (PAS domain)"/>
    <property type="match status" value="1"/>
</dbReference>
<keyword evidence="4 8" id="KW-0597">Phosphoprotein</keyword>
<dbReference type="PROSITE" id="PS50109">
    <property type="entry name" value="HIS_KIN"/>
    <property type="match status" value="1"/>
</dbReference>
<evidence type="ECO:0000256" key="5">
    <source>
        <dbReference type="ARBA" id="ARBA00022777"/>
    </source>
</evidence>
<dbReference type="SMART" id="SM00388">
    <property type="entry name" value="HisKA"/>
    <property type="match status" value="1"/>
</dbReference>
<evidence type="ECO:0000256" key="6">
    <source>
        <dbReference type="ARBA" id="ARBA00023012"/>
    </source>
</evidence>
<dbReference type="SMART" id="SM00448">
    <property type="entry name" value="REC"/>
    <property type="match status" value="1"/>
</dbReference>
<dbReference type="InterPro" id="IPR000014">
    <property type="entry name" value="PAS"/>
</dbReference>
<comment type="function">
    <text evidence="7">May play the central regulatory role in sporulation. It may be an element of the effector pathway responsible for the activation of sporulation genes in response to nutritional stress. Spo0A may act in concert with spo0H (a sigma factor) to control the expression of some genes that are critical to the sporulation process.</text>
</comment>
<reference evidence="11 12" key="1">
    <citation type="submission" date="2020-08" db="EMBL/GenBank/DDBJ databases">
        <title>Genome public.</title>
        <authorList>
            <person name="Liu C."/>
            <person name="Sun Q."/>
        </authorList>
    </citation>
    <scope>NUCLEOTIDE SEQUENCE [LARGE SCALE GENOMIC DNA]</scope>
    <source>
        <strain evidence="11 12">NSJ-46</strain>
    </source>
</reference>
<accession>A0ABR7N533</accession>
<evidence type="ECO:0000259" key="9">
    <source>
        <dbReference type="PROSITE" id="PS50109"/>
    </source>
</evidence>
<dbReference type="InterPro" id="IPR005467">
    <property type="entry name" value="His_kinase_dom"/>
</dbReference>
<dbReference type="InterPro" id="IPR011006">
    <property type="entry name" value="CheY-like_superfamily"/>
</dbReference>
<evidence type="ECO:0000256" key="3">
    <source>
        <dbReference type="ARBA" id="ARBA00018672"/>
    </source>
</evidence>
<dbReference type="CDD" id="cd00082">
    <property type="entry name" value="HisKA"/>
    <property type="match status" value="1"/>
</dbReference>
<dbReference type="PROSITE" id="PS50110">
    <property type="entry name" value="RESPONSE_REGULATORY"/>
    <property type="match status" value="1"/>
</dbReference>
<dbReference type="InterPro" id="IPR001789">
    <property type="entry name" value="Sig_transdc_resp-reg_receiver"/>
</dbReference>
<dbReference type="InterPro" id="IPR003661">
    <property type="entry name" value="HisK_dim/P_dom"/>
</dbReference>
<organism evidence="11 12">
    <name type="scientific">Jingyaoa shaoxingensis</name>
    <dbReference type="NCBI Taxonomy" id="2763671"/>
    <lineage>
        <taxon>Bacteria</taxon>
        <taxon>Bacillati</taxon>
        <taxon>Bacillota</taxon>
        <taxon>Clostridia</taxon>
        <taxon>Lachnospirales</taxon>
        <taxon>Lachnospiraceae</taxon>
        <taxon>Jingyaoa</taxon>
    </lineage>
</organism>
<dbReference type="InterPro" id="IPR003594">
    <property type="entry name" value="HATPase_dom"/>
</dbReference>
<evidence type="ECO:0000256" key="4">
    <source>
        <dbReference type="ARBA" id="ARBA00022553"/>
    </source>
</evidence>
<dbReference type="InterPro" id="IPR004358">
    <property type="entry name" value="Sig_transdc_His_kin-like_C"/>
</dbReference>
<keyword evidence="6" id="KW-0902">Two-component regulatory system</keyword>
<dbReference type="Gene3D" id="3.30.565.10">
    <property type="entry name" value="Histidine kinase-like ATPase, C-terminal domain"/>
    <property type="match status" value="1"/>
</dbReference>
<sequence length="802" mass="92625">MAFCQQDFHLDIFQNSPAAYCVAELILDTDGHPTDWIYRYCNPAFAELKGYCLDDMINHSFLNLYPQIDSEWLNAYYAAAYENKISEMDLMLDELYHVVVVPAGQKGFCSCMIYAERNKKIEKNQDSLTEEKQGLKKLLPEYVSLYRIELNSGKYETLRLIGNTNARQMAEQSGMVFSTFDEYTEHYAENFILEEDREEFKNWHSCKNMKKLLCNTDKITYHYHSVSREGKDSYYEAYAVKEKTDDQTFQIFLGYRNIDSILYKERSIQQKLQEALEQAKLSNEIITAIAKSYQYISQIDIQADTFEEIINRDKIHLNFIRTGILSVNNKRVCRQDVAEEYQETFLKFTDITTLPERMKSEESVDLEYRMKDGSWHKMRLIEKKRDENGCLTHALCAIRSISDTKKREQDLMYQVAEAKKDAALKSRFLSNMSHDIRTPMNGILGMLDLAERYPDDQEMQKRCRDKIRESSKYLVALVNDILDMNKLESETEVKQNIPFDLAELLNKVNTSREKMAANKLIDYVVNWKRAGIKHRYLIGNPLYVERILTIIADNAVKFTNAGGQIQVWGEEKTADDRHVTYQFGCSDTGIGMSEEFVKRAFDMFSQENETSRSKYEGSGLGLAIAKKIADKLGGTIEIQSQKEKGTTVLITLTFKIGERIETEEPYVQGEVSLEGLRVLVAEDNELNMEIAKYMLEENGMQVEGAVDGMDAVKKFQNTEPGYYDVICMDIMMPNLNGWDAARKIRTMKRADAEKIPIIAMSANAFTEDIIKSRISGMDRHVAKPLDMNQLRNVLKECVKKHT</sequence>
<dbReference type="Proteomes" id="UP000657421">
    <property type="component" value="Unassembled WGS sequence"/>
</dbReference>
<dbReference type="Gene3D" id="1.10.287.130">
    <property type="match status" value="1"/>
</dbReference>
<evidence type="ECO:0000256" key="7">
    <source>
        <dbReference type="ARBA" id="ARBA00024867"/>
    </source>
</evidence>
<dbReference type="CDD" id="cd17546">
    <property type="entry name" value="REC_hyHK_CKI1_RcsC-like"/>
    <property type="match status" value="1"/>
</dbReference>
<dbReference type="SMART" id="SM00387">
    <property type="entry name" value="HATPase_c"/>
    <property type="match status" value="1"/>
</dbReference>